<keyword evidence="2" id="KW-0808">Transferase</keyword>
<dbReference type="OrthoDB" id="3248271at2"/>
<dbReference type="EMBL" id="CP014228">
    <property type="protein sequence ID" value="AMD87818.1"/>
    <property type="molecule type" value="Genomic_DNA"/>
</dbReference>
<evidence type="ECO:0000256" key="1">
    <source>
        <dbReference type="ARBA" id="ARBA00013258"/>
    </source>
</evidence>
<dbReference type="GO" id="GO:0005829">
    <property type="term" value="C:cytosol"/>
    <property type="evidence" value="ECO:0007669"/>
    <property type="project" value="TreeGrafter"/>
</dbReference>
<dbReference type="EC" id="2.3.1.39" evidence="1"/>
<evidence type="ECO:0000256" key="3">
    <source>
        <dbReference type="ARBA" id="ARBA00023315"/>
    </source>
</evidence>
<keyword evidence="7" id="KW-1185">Reference proteome</keyword>
<dbReference type="InterPro" id="IPR014043">
    <property type="entry name" value="Acyl_transferase_dom"/>
</dbReference>
<dbReference type="AlphaFoldDB" id="A0A0X8JFC6"/>
<dbReference type="Gene3D" id="3.30.70.250">
    <property type="entry name" value="Malonyl-CoA ACP transacylase, ACP-binding"/>
    <property type="match status" value="1"/>
</dbReference>
<dbReference type="Pfam" id="PF00698">
    <property type="entry name" value="Acyl_transf_1"/>
    <property type="match status" value="1"/>
</dbReference>
<protein>
    <recommendedName>
        <fullName evidence="1">[acyl-carrier-protein] S-malonyltransferase</fullName>
        <ecNumber evidence="1">2.3.1.39</ecNumber>
    </recommendedName>
</protein>
<dbReference type="STRING" id="111015.AXF14_09770"/>
<evidence type="ECO:0000313" key="6">
    <source>
        <dbReference type="EMBL" id="AMD87818.1"/>
    </source>
</evidence>
<evidence type="ECO:0000256" key="4">
    <source>
        <dbReference type="ARBA" id="ARBA00048462"/>
    </source>
</evidence>
<dbReference type="SUPFAM" id="SSF55048">
    <property type="entry name" value="Probable ACP-binding domain of malonyl-CoA ACP transacylase"/>
    <property type="match status" value="1"/>
</dbReference>
<dbReference type="Proteomes" id="UP000065220">
    <property type="component" value="Chromosome"/>
</dbReference>
<accession>A0A0X8JFC6</accession>
<reference evidence="7" key="1">
    <citation type="submission" date="2016-02" db="EMBL/GenBank/DDBJ databases">
        <authorList>
            <person name="Holder M.E."/>
            <person name="Ajami N.J."/>
            <person name="Petrosino J.F."/>
        </authorList>
    </citation>
    <scope>NUCLEOTIDE SEQUENCE [LARGE SCALE GENOMIC DNA]</scope>
    <source>
        <strain evidence="7">CCUG 36733</strain>
    </source>
</reference>
<comment type="catalytic activity">
    <reaction evidence="4">
        <text>holo-[ACP] + malonyl-CoA = malonyl-[ACP] + CoA</text>
        <dbReference type="Rhea" id="RHEA:41792"/>
        <dbReference type="Rhea" id="RHEA-COMP:9623"/>
        <dbReference type="Rhea" id="RHEA-COMP:9685"/>
        <dbReference type="ChEBI" id="CHEBI:57287"/>
        <dbReference type="ChEBI" id="CHEBI:57384"/>
        <dbReference type="ChEBI" id="CHEBI:64479"/>
        <dbReference type="ChEBI" id="CHEBI:78449"/>
        <dbReference type="EC" id="2.3.1.39"/>
    </reaction>
</comment>
<feature type="domain" description="Malonyl-CoA:ACP transacylase (MAT)" evidence="5">
    <location>
        <begin position="5"/>
        <end position="301"/>
    </location>
</feature>
<gene>
    <name evidence="6" type="ORF">AXF14_09770</name>
</gene>
<organism evidence="6 7">
    <name type="scientific">Actinomyces radicidentis</name>
    <dbReference type="NCBI Taxonomy" id="111015"/>
    <lineage>
        <taxon>Bacteria</taxon>
        <taxon>Bacillati</taxon>
        <taxon>Actinomycetota</taxon>
        <taxon>Actinomycetes</taxon>
        <taxon>Actinomycetales</taxon>
        <taxon>Actinomycetaceae</taxon>
        <taxon>Actinomyces</taxon>
    </lineage>
</organism>
<dbReference type="GO" id="GO:0006633">
    <property type="term" value="P:fatty acid biosynthetic process"/>
    <property type="evidence" value="ECO:0007669"/>
    <property type="project" value="TreeGrafter"/>
</dbReference>
<dbReference type="InterPro" id="IPR016035">
    <property type="entry name" value="Acyl_Trfase/lysoPLipase"/>
</dbReference>
<dbReference type="GO" id="GO:0004314">
    <property type="term" value="F:[acyl-carrier-protein] S-malonyltransferase activity"/>
    <property type="evidence" value="ECO:0007669"/>
    <property type="project" value="UniProtKB-EC"/>
</dbReference>
<dbReference type="SUPFAM" id="SSF52151">
    <property type="entry name" value="FabD/lysophospholipase-like"/>
    <property type="match status" value="1"/>
</dbReference>
<keyword evidence="3" id="KW-0012">Acyltransferase</keyword>
<dbReference type="SMART" id="SM00827">
    <property type="entry name" value="PKS_AT"/>
    <property type="match status" value="1"/>
</dbReference>
<dbReference type="InterPro" id="IPR001227">
    <property type="entry name" value="Ac_transferase_dom_sf"/>
</dbReference>
<sequence>MRAILCPGQGAQKPRMLEPWLVDDGARHLLGAMSEAAGLDLLRLGTEADAEAIRPTEVTQPLVVATSLISARAAGLLRDEGPVDQDSAATPDAVVTGHSLGSLTALALAGALAPFEAVALAAARGRAMARCSAATSGGMVALVGGDREAVLEAVRAAGLTAANVNGSTQVVASGPSAAIDALEAPAGARRLPLAVAGAFHSPLMAAAAPEVAEAVAPLPRRSLVRPLIDDADGVLHPEGEDAGGLLDDLAAKVTRPVRWDLVQERLLGSGTDAAVELAPAGALAGMARRDLPGVRVTRLRSLEEAAKRAD</sequence>
<name>A0A0X8JFC6_ACTRD</name>
<dbReference type="PANTHER" id="PTHR42681">
    <property type="entry name" value="MALONYL-COA-ACYL CARRIER PROTEIN TRANSACYLASE, MITOCHONDRIAL"/>
    <property type="match status" value="1"/>
</dbReference>
<dbReference type="InterPro" id="IPR016036">
    <property type="entry name" value="Malonyl_transacylase_ACP-bd"/>
</dbReference>
<dbReference type="PANTHER" id="PTHR42681:SF1">
    <property type="entry name" value="MALONYL-COA-ACYL CARRIER PROTEIN TRANSACYLASE, MITOCHONDRIAL"/>
    <property type="match status" value="1"/>
</dbReference>
<evidence type="ECO:0000259" key="5">
    <source>
        <dbReference type="SMART" id="SM00827"/>
    </source>
</evidence>
<evidence type="ECO:0000256" key="2">
    <source>
        <dbReference type="ARBA" id="ARBA00022679"/>
    </source>
</evidence>
<dbReference type="RefSeq" id="WP_067942867.1">
    <property type="nucleotide sequence ID" value="NZ_CAUHMM010000045.1"/>
</dbReference>
<dbReference type="InterPro" id="IPR050858">
    <property type="entry name" value="Mal-CoA-ACP_Trans/PKS_FabD"/>
</dbReference>
<evidence type="ECO:0000313" key="7">
    <source>
        <dbReference type="Proteomes" id="UP000065220"/>
    </source>
</evidence>
<proteinExistence type="predicted"/>
<dbReference type="KEGG" id="ard:AXF14_09770"/>
<dbReference type="Gene3D" id="3.40.366.10">
    <property type="entry name" value="Malonyl-Coenzyme A Acyl Carrier Protein, domain 2"/>
    <property type="match status" value="1"/>
</dbReference>